<protein>
    <submittedName>
        <fullName evidence="5">Putative TIM-barrel fold enzyme</fullName>
    </submittedName>
</protein>
<feature type="modified residue" description="N6-(pyridoxal phosphate)lysine" evidence="2">
    <location>
        <position position="25"/>
    </location>
</feature>
<dbReference type="PANTHER" id="PTHR10146:SF14">
    <property type="entry name" value="PYRIDOXAL PHOSPHATE HOMEOSTASIS PROTEIN"/>
    <property type="match status" value="1"/>
</dbReference>
<evidence type="ECO:0000256" key="2">
    <source>
        <dbReference type="PIRSR" id="PIRSR004848-1"/>
    </source>
</evidence>
<reference evidence="5" key="1">
    <citation type="journal article" date="2013" name="Sci. Rep.">
        <title>Metagenomics uncovers a new group of low GC and ultra-small marine Actinobacteria.</title>
        <authorList>
            <person name="Ghai R."/>
            <person name="Mizuno C.M."/>
            <person name="Picazo A."/>
            <person name="Camacho A."/>
            <person name="Rodriguez-Valera F."/>
        </authorList>
    </citation>
    <scope>NUCLEOTIDE SEQUENCE</scope>
</reference>
<accession>S5DW29</accession>
<comment type="cofactor">
    <cofactor evidence="2">
        <name>pyridoxal 5'-phosphate</name>
        <dbReference type="ChEBI" id="CHEBI:597326"/>
    </cofactor>
</comment>
<dbReference type="PIRSF" id="PIRSF004848">
    <property type="entry name" value="YBL036c_PLPDEIII"/>
    <property type="match status" value="1"/>
</dbReference>
<dbReference type="Gene3D" id="3.20.20.10">
    <property type="entry name" value="Alanine racemase"/>
    <property type="match status" value="1"/>
</dbReference>
<dbReference type="AlphaFoldDB" id="S5DW29"/>
<sequence>MEMNNLKNISKKVESYNCKLLAVVKNQNIEDIKKLVEFGVNDLGENRLEELSIHSENFPNQNFHFIAPLQSRKISEILKHTKAIHSIFRKKELDIISKAYVGQELFVQVNIDGDINKSGLTPEQLFEFMYYAKEINIIPAGLMCIPNITSDRRVAFSKMQNINEELKNNFQDYQGQLSMGMSDDYEIALDYGATIVRIGSKIFS</sequence>
<comment type="similarity">
    <text evidence="3">Belongs to the pyridoxal phosphate-binding protein YggS/PROSC family.</text>
</comment>
<dbReference type="InterPro" id="IPR011078">
    <property type="entry name" value="PyrdxlP_homeostasis"/>
</dbReference>
<dbReference type="SUPFAM" id="SSF51419">
    <property type="entry name" value="PLP-binding barrel"/>
    <property type="match status" value="1"/>
</dbReference>
<evidence type="ECO:0000259" key="4">
    <source>
        <dbReference type="Pfam" id="PF01168"/>
    </source>
</evidence>
<proteinExistence type="inferred from homology"/>
<dbReference type="InterPro" id="IPR001608">
    <property type="entry name" value="Ala_racemase_N"/>
</dbReference>
<dbReference type="PANTHER" id="PTHR10146">
    <property type="entry name" value="PROLINE SYNTHETASE CO-TRANSCRIBED BACTERIAL HOMOLOG PROTEIN"/>
    <property type="match status" value="1"/>
</dbReference>
<evidence type="ECO:0000256" key="1">
    <source>
        <dbReference type="ARBA" id="ARBA00022898"/>
    </source>
</evidence>
<evidence type="ECO:0000256" key="3">
    <source>
        <dbReference type="RuleBase" id="RU004514"/>
    </source>
</evidence>
<keyword evidence="1 2" id="KW-0663">Pyridoxal phosphate</keyword>
<dbReference type="NCBIfam" id="TIGR00044">
    <property type="entry name" value="YggS family pyridoxal phosphate-dependent enzyme"/>
    <property type="match status" value="1"/>
</dbReference>
<dbReference type="Pfam" id="PF01168">
    <property type="entry name" value="Ala_racemase_N"/>
    <property type="match status" value="1"/>
</dbReference>
<dbReference type="InterPro" id="IPR029066">
    <property type="entry name" value="PLP-binding_barrel"/>
</dbReference>
<organism evidence="5">
    <name type="scientific">Candidatus Actinomarina minuta</name>
    <dbReference type="NCBI Taxonomy" id="1389454"/>
    <lineage>
        <taxon>Bacteria</taxon>
        <taxon>Bacillati</taxon>
        <taxon>Actinomycetota</taxon>
        <taxon>Actinomycetes</taxon>
        <taxon>Candidatus Actinomarinidae</taxon>
        <taxon>Candidatus Actinomarinales</taxon>
        <taxon>Candidatus Actinomarineae</taxon>
        <taxon>Candidatus Actinomarinaceae</taxon>
        <taxon>Candidatus Actinomarina</taxon>
    </lineage>
</organism>
<dbReference type="GO" id="GO:0030170">
    <property type="term" value="F:pyridoxal phosphate binding"/>
    <property type="evidence" value="ECO:0007669"/>
    <property type="project" value="InterPro"/>
</dbReference>
<name>S5DW29_9ACTN</name>
<dbReference type="EMBL" id="KC811124">
    <property type="protein sequence ID" value="AGQ19187.1"/>
    <property type="molecule type" value="Genomic_DNA"/>
</dbReference>
<evidence type="ECO:0000313" key="5">
    <source>
        <dbReference type="EMBL" id="AGQ19187.1"/>
    </source>
</evidence>
<feature type="domain" description="Alanine racemase N-terminal" evidence="4">
    <location>
        <begin position="4"/>
        <end position="203"/>
    </location>
</feature>